<reference evidence="1 2" key="1">
    <citation type="journal article" date="2020" name="Front. Microbiol.">
        <title>Single-cell genomics of novel Actinobacteria with the Wood-Ljungdahl pathway discovered in a serpentinizing system.</title>
        <authorList>
            <person name="Merino N."/>
            <person name="Kawai M."/>
            <person name="Boyd E.S."/>
            <person name="Colman D.R."/>
            <person name="McGlynn S.E."/>
            <person name="Nealson K.H."/>
            <person name="Kurokawa K."/>
            <person name="Hongoh Y."/>
        </authorList>
    </citation>
    <scope>NUCLEOTIDE SEQUENCE [LARGE SCALE GENOMIC DNA]</scope>
    <source>
        <strain evidence="1 2">S42</strain>
    </source>
</reference>
<dbReference type="Proteomes" id="UP000568877">
    <property type="component" value="Unassembled WGS sequence"/>
</dbReference>
<protein>
    <submittedName>
        <fullName evidence="1">Uncharacterized protein</fullName>
    </submittedName>
</protein>
<accession>A0A6V8PKC9</accession>
<comment type="caution">
    <text evidence="1">The sequence shown here is derived from an EMBL/GenBank/DDBJ whole genome shotgun (WGS) entry which is preliminary data.</text>
</comment>
<dbReference type="EMBL" id="BLSA01000284">
    <property type="protein sequence ID" value="GFP33125.1"/>
    <property type="molecule type" value="Genomic_DNA"/>
</dbReference>
<dbReference type="AlphaFoldDB" id="A0A6V8PKC9"/>
<proteinExistence type="predicted"/>
<name>A0A6V8PKC9_9ACTN</name>
<feature type="non-terminal residue" evidence="1">
    <location>
        <position position="1"/>
    </location>
</feature>
<gene>
    <name evidence="1" type="ORF">HKBW3S42_01443</name>
</gene>
<evidence type="ECO:0000313" key="1">
    <source>
        <dbReference type="EMBL" id="GFP33125.1"/>
    </source>
</evidence>
<organism evidence="1 2">
    <name type="scientific">Candidatus Hakubella thermalkaliphila</name>
    <dbReference type="NCBI Taxonomy" id="2754717"/>
    <lineage>
        <taxon>Bacteria</taxon>
        <taxon>Bacillati</taxon>
        <taxon>Actinomycetota</taxon>
        <taxon>Actinomycetota incertae sedis</taxon>
        <taxon>Candidatus Hakubellales</taxon>
        <taxon>Candidatus Hakubellaceae</taxon>
        <taxon>Candidatus Hakubella</taxon>
    </lineage>
</organism>
<evidence type="ECO:0000313" key="2">
    <source>
        <dbReference type="Proteomes" id="UP000568877"/>
    </source>
</evidence>
<sequence length="81" mass="9301">LETLIEQLVDLWIEGSYIGNPKSLFESYKGIANAGLKKATRTRFKSLYSKMKNLNPRLVQVDWKEAKAEKKAELGRPFDLD</sequence>